<evidence type="ECO:0000313" key="3">
    <source>
        <dbReference type="Proteomes" id="UP000253850"/>
    </source>
</evidence>
<dbReference type="Gene3D" id="2.60.120.10">
    <property type="entry name" value="Jelly Rolls"/>
    <property type="match status" value="1"/>
</dbReference>
<dbReference type="InterPro" id="IPR014710">
    <property type="entry name" value="RmlC-like_jellyroll"/>
</dbReference>
<dbReference type="RefSeq" id="WP_114839665.1">
    <property type="nucleotide sequence ID" value="NZ_CP031217.1"/>
</dbReference>
<name>A0AAX2A4C7_9BACT</name>
<organism evidence="2 4">
    <name type="scientific">Halarcobacter bivalviorum</name>
    <dbReference type="NCBI Taxonomy" id="663364"/>
    <lineage>
        <taxon>Bacteria</taxon>
        <taxon>Pseudomonadati</taxon>
        <taxon>Campylobacterota</taxon>
        <taxon>Epsilonproteobacteria</taxon>
        <taxon>Campylobacterales</taxon>
        <taxon>Arcobacteraceae</taxon>
        <taxon>Halarcobacter</taxon>
    </lineage>
</organism>
<reference evidence="1 3" key="2">
    <citation type="submission" date="2018-07" db="EMBL/GenBank/DDBJ databases">
        <title>Complete genome of the Arcobacter bivalviorum type strain LMG 26154.</title>
        <authorList>
            <person name="Miller W.G."/>
            <person name="Yee E."/>
            <person name="Bono J.L."/>
        </authorList>
    </citation>
    <scope>NUCLEOTIDE SEQUENCE [LARGE SCALE GENOMIC DNA]</scope>
    <source>
        <strain evidence="1 3">LMG 26154</strain>
    </source>
</reference>
<accession>A0AAX2A4C7</accession>
<sequence>MKKFNIYDNLEYSQEKVLISVMFDDEIRKEIRIVFSKNQIMKDHKTKFPIIVELVEGSIDFGIEEQVYTLKKGDIIALEGDIMHNLKANENSIVRLSLSKNDNTNRVKGVLKL</sequence>
<dbReference type="PANTHER" id="PTHR37694">
    <property type="entry name" value="SLR8022 PROTEIN"/>
    <property type="match status" value="1"/>
</dbReference>
<evidence type="ECO:0000313" key="1">
    <source>
        <dbReference type="EMBL" id="AXH12848.1"/>
    </source>
</evidence>
<dbReference type="Proteomes" id="UP000289193">
    <property type="component" value="Unassembled WGS sequence"/>
</dbReference>
<dbReference type="KEGG" id="hbv:ABIV_1859"/>
<keyword evidence="4" id="KW-1185">Reference proteome</keyword>
<reference evidence="2 4" key="1">
    <citation type="submission" date="2017-10" db="EMBL/GenBank/DDBJ databases">
        <title>Genomics of the genus Arcobacter.</title>
        <authorList>
            <person name="Perez-Cataluna A."/>
            <person name="Figueras M.J."/>
        </authorList>
    </citation>
    <scope>NUCLEOTIDE SEQUENCE [LARGE SCALE GENOMIC DNA]</scope>
    <source>
        <strain evidence="2 4">CECT 7835</strain>
    </source>
</reference>
<gene>
    <name evidence="1" type="ORF">ABIV_1859</name>
    <name evidence="2" type="ORF">CRV05_12170</name>
</gene>
<dbReference type="AlphaFoldDB" id="A0AAX2A4C7"/>
<evidence type="ECO:0000313" key="2">
    <source>
        <dbReference type="EMBL" id="RXK09027.1"/>
    </source>
</evidence>
<evidence type="ECO:0000313" key="4">
    <source>
        <dbReference type="Proteomes" id="UP000289193"/>
    </source>
</evidence>
<dbReference type="InterPro" id="IPR011051">
    <property type="entry name" value="RmlC_Cupin_sf"/>
</dbReference>
<dbReference type="EMBL" id="CP031217">
    <property type="protein sequence ID" value="AXH12848.1"/>
    <property type="molecule type" value="Genomic_DNA"/>
</dbReference>
<dbReference type="EMBL" id="PDKM01000008">
    <property type="protein sequence ID" value="RXK09027.1"/>
    <property type="molecule type" value="Genomic_DNA"/>
</dbReference>
<protein>
    <submittedName>
        <fullName evidence="1 2">Cupin</fullName>
    </submittedName>
</protein>
<dbReference type="PANTHER" id="PTHR37694:SF1">
    <property type="entry name" value="SLR8022 PROTEIN"/>
    <property type="match status" value="1"/>
</dbReference>
<dbReference type="Proteomes" id="UP000253850">
    <property type="component" value="Chromosome"/>
</dbReference>
<dbReference type="SUPFAM" id="SSF51182">
    <property type="entry name" value="RmlC-like cupins"/>
    <property type="match status" value="1"/>
</dbReference>
<proteinExistence type="predicted"/>